<dbReference type="SMART" id="SM00732">
    <property type="entry name" value="YqgFc"/>
    <property type="match status" value="1"/>
</dbReference>
<proteinExistence type="inferred from homology"/>
<feature type="region of interest" description="Disordered" evidence="6">
    <location>
        <begin position="1"/>
        <end position="21"/>
    </location>
</feature>
<keyword evidence="2 5" id="KW-0690">Ribosome biogenesis</keyword>
<dbReference type="InterPro" id="IPR006641">
    <property type="entry name" value="YqgF/RNaseH-like_dom"/>
</dbReference>
<keyword evidence="4 5" id="KW-0378">Hydrolase</keyword>
<protein>
    <recommendedName>
        <fullName evidence="5">Putative pre-16S rRNA nuclease</fullName>
        <ecNumber evidence="5">3.1.-.-</ecNumber>
    </recommendedName>
</protein>
<accession>A0A2W4L7W1</accession>
<name>A0A2W4L7W1_9PSEU</name>
<dbReference type="CDD" id="cd16964">
    <property type="entry name" value="YqgF"/>
    <property type="match status" value="1"/>
</dbReference>
<dbReference type="NCBIfam" id="TIGR00250">
    <property type="entry name" value="RNAse_H_YqgF"/>
    <property type="match status" value="1"/>
</dbReference>
<evidence type="ECO:0000313" key="8">
    <source>
        <dbReference type="EMBL" id="PZM97099.1"/>
    </source>
</evidence>
<sequence length="169" mass="17794">MTRGPDTPGADDPGPGRRLGVDVGSVRVGVALSDPAPVLATPLVTLARDADNDSDLATLAELVAEHDVVEVVVGLPRTLADRHGAAADAAVDYAQRLAERIGNVPVRLADERLSTVTASRILSQRGVKGRKQRAVIDQVAAVEILQGWLDARASYRARHAGREQGGMPK</sequence>
<evidence type="ECO:0000256" key="4">
    <source>
        <dbReference type="ARBA" id="ARBA00022801"/>
    </source>
</evidence>
<dbReference type="Pfam" id="PF03652">
    <property type="entry name" value="RuvX"/>
    <property type="match status" value="1"/>
</dbReference>
<dbReference type="SUPFAM" id="SSF53098">
    <property type="entry name" value="Ribonuclease H-like"/>
    <property type="match status" value="1"/>
</dbReference>
<dbReference type="EMBL" id="QGUI01000334">
    <property type="protein sequence ID" value="PZM97099.1"/>
    <property type="molecule type" value="Genomic_DNA"/>
</dbReference>
<comment type="function">
    <text evidence="5">Could be a nuclease involved in processing of the 5'-end of pre-16S rRNA.</text>
</comment>
<dbReference type="InterPro" id="IPR037027">
    <property type="entry name" value="YqgF/RNaseH-like_dom_sf"/>
</dbReference>
<dbReference type="PANTHER" id="PTHR33317:SF4">
    <property type="entry name" value="POLYNUCLEOTIDYL TRANSFERASE, RIBONUCLEASE H-LIKE SUPERFAMILY PROTEIN"/>
    <property type="match status" value="1"/>
</dbReference>
<dbReference type="GO" id="GO:0016788">
    <property type="term" value="F:hydrolase activity, acting on ester bonds"/>
    <property type="evidence" value="ECO:0007669"/>
    <property type="project" value="UniProtKB-UniRule"/>
</dbReference>
<evidence type="ECO:0000256" key="5">
    <source>
        <dbReference type="HAMAP-Rule" id="MF_00651"/>
    </source>
</evidence>
<organism evidence="8">
    <name type="scientific">Thermocrispum agreste</name>
    <dbReference type="NCBI Taxonomy" id="37925"/>
    <lineage>
        <taxon>Bacteria</taxon>
        <taxon>Bacillati</taxon>
        <taxon>Actinomycetota</taxon>
        <taxon>Actinomycetes</taxon>
        <taxon>Pseudonocardiales</taxon>
        <taxon>Pseudonocardiaceae</taxon>
        <taxon>Thermocrispum</taxon>
    </lineage>
</organism>
<dbReference type="GO" id="GO:0004518">
    <property type="term" value="F:nuclease activity"/>
    <property type="evidence" value="ECO:0007669"/>
    <property type="project" value="UniProtKB-KW"/>
</dbReference>
<keyword evidence="3 5" id="KW-0540">Nuclease</keyword>
<dbReference type="GO" id="GO:0005829">
    <property type="term" value="C:cytosol"/>
    <property type="evidence" value="ECO:0007669"/>
    <property type="project" value="TreeGrafter"/>
</dbReference>
<evidence type="ECO:0000259" key="7">
    <source>
        <dbReference type="SMART" id="SM00732"/>
    </source>
</evidence>
<dbReference type="EC" id="3.1.-.-" evidence="5"/>
<dbReference type="InterPro" id="IPR005227">
    <property type="entry name" value="YqgF"/>
</dbReference>
<dbReference type="InterPro" id="IPR012337">
    <property type="entry name" value="RNaseH-like_sf"/>
</dbReference>
<comment type="similarity">
    <text evidence="5">Belongs to the YqgF HJR family.</text>
</comment>
<dbReference type="Gene3D" id="3.30.420.140">
    <property type="entry name" value="YqgF/RNase H-like domain"/>
    <property type="match status" value="1"/>
</dbReference>
<dbReference type="HAMAP" id="MF_00651">
    <property type="entry name" value="Nuclease_YqgF"/>
    <property type="match status" value="1"/>
</dbReference>
<feature type="compositionally biased region" description="Low complexity" evidence="6">
    <location>
        <begin position="1"/>
        <end position="18"/>
    </location>
</feature>
<keyword evidence="1 5" id="KW-0963">Cytoplasm</keyword>
<comment type="subcellular location">
    <subcellularLocation>
        <location evidence="5">Cytoplasm</location>
    </subcellularLocation>
</comment>
<dbReference type="PANTHER" id="PTHR33317">
    <property type="entry name" value="POLYNUCLEOTIDYL TRANSFERASE, RIBONUCLEASE H-LIKE SUPERFAMILY PROTEIN"/>
    <property type="match status" value="1"/>
</dbReference>
<gene>
    <name evidence="8" type="ORF">DIU77_09785</name>
</gene>
<evidence type="ECO:0000256" key="1">
    <source>
        <dbReference type="ARBA" id="ARBA00022490"/>
    </source>
</evidence>
<comment type="caution">
    <text evidence="8">The sequence shown here is derived from an EMBL/GenBank/DDBJ whole genome shotgun (WGS) entry which is preliminary data.</text>
</comment>
<dbReference type="GO" id="GO:0000967">
    <property type="term" value="P:rRNA 5'-end processing"/>
    <property type="evidence" value="ECO:0007669"/>
    <property type="project" value="UniProtKB-UniRule"/>
</dbReference>
<evidence type="ECO:0000256" key="6">
    <source>
        <dbReference type="SAM" id="MobiDB-lite"/>
    </source>
</evidence>
<dbReference type="STRING" id="1111738.GCA_000427905_02154"/>
<evidence type="ECO:0000256" key="2">
    <source>
        <dbReference type="ARBA" id="ARBA00022517"/>
    </source>
</evidence>
<evidence type="ECO:0000256" key="3">
    <source>
        <dbReference type="ARBA" id="ARBA00022722"/>
    </source>
</evidence>
<reference evidence="8" key="1">
    <citation type="submission" date="2018-05" db="EMBL/GenBank/DDBJ databases">
        <authorList>
            <person name="Lanie J.A."/>
            <person name="Ng W.-L."/>
            <person name="Kazmierczak K.M."/>
            <person name="Andrzejewski T.M."/>
            <person name="Davidsen T.M."/>
            <person name="Wayne K.J."/>
            <person name="Tettelin H."/>
            <person name="Glass J.I."/>
            <person name="Rusch D."/>
            <person name="Podicherti R."/>
            <person name="Tsui H.-C.T."/>
            <person name="Winkler M.E."/>
        </authorList>
    </citation>
    <scope>NUCLEOTIDE SEQUENCE</scope>
    <source>
        <strain evidence="8">ZC4RG45</strain>
    </source>
</reference>
<dbReference type="AlphaFoldDB" id="A0A2W4L7W1"/>
<feature type="domain" description="YqgF/RNase H-like" evidence="7">
    <location>
        <begin position="16"/>
        <end position="118"/>
    </location>
</feature>